<dbReference type="InterPro" id="IPR036624">
    <property type="entry name" value="Hcp1-lik_sf"/>
</dbReference>
<accession>A0A927ASU7</accession>
<sequence>MKTTFTSFLALLLFFVASASFAQGQGAGIYMEITPATGSTATTAGTFKITSLQNSILNQSTIGSGTGGSGGGRVAFQPLTVTKSADKASNAFQYAIMSGAHFSRIRFSYKNAAGDVLYDLYIGTAFISGYSTSAAEVCENGCPGIAETFTINYGEVAIVDRTLTPRRPIEWSQLKNIGKVAFTYEQ</sequence>
<name>A0A927ASU7_9BACT</name>
<evidence type="ECO:0000313" key="2">
    <source>
        <dbReference type="EMBL" id="MBD2701805.1"/>
    </source>
</evidence>
<evidence type="ECO:0000256" key="1">
    <source>
        <dbReference type="SAM" id="SignalP"/>
    </source>
</evidence>
<dbReference type="RefSeq" id="WP_190887658.1">
    <property type="nucleotide sequence ID" value="NZ_JACWZY010000010.1"/>
</dbReference>
<dbReference type="AlphaFoldDB" id="A0A927ASU7"/>
<dbReference type="Proteomes" id="UP000598820">
    <property type="component" value="Unassembled WGS sequence"/>
</dbReference>
<organism evidence="2 3">
    <name type="scientific">Spirosoma profusum</name>
    <dbReference type="NCBI Taxonomy" id="2771354"/>
    <lineage>
        <taxon>Bacteria</taxon>
        <taxon>Pseudomonadati</taxon>
        <taxon>Bacteroidota</taxon>
        <taxon>Cytophagia</taxon>
        <taxon>Cytophagales</taxon>
        <taxon>Cytophagaceae</taxon>
        <taxon>Spirosoma</taxon>
    </lineage>
</organism>
<dbReference type="InterPro" id="IPR008514">
    <property type="entry name" value="T6SS_Hcp"/>
</dbReference>
<keyword evidence="3" id="KW-1185">Reference proteome</keyword>
<feature type="signal peptide" evidence="1">
    <location>
        <begin position="1"/>
        <end position="22"/>
    </location>
</feature>
<evidence type="ECO:0000313" key="3">
    <source>
        <dbReference type="Proteomes" id="UP000598820"/>
    </source>
</evidence>
<dbReference type="Pfam" id="PF05638">
    <property type="entry name" value="T6SS_HCP"/>
    <property type="match status" value="1"/>
</dbReference>
<dbReference type="EMBL" id="JACWZY010000010">
    <property type="protein sequence ID" value="MBD2701805.1"/>
    <property type="molecule type" value="Genomic_DNA"/>
</dbReference>
<comment type="caution">
    <text evidence="2">The sequence shown here is derived from an EMBL/GenBank/DDBJ whole genome shotgun (WGS) entry which is preliminary data.</text>
</comment>
<feature type="chain" id="PRO_5037509288" evidence="1">
    <location>
        <begin position="23"/>
        <end position="186"/>
    </location>
</feature>
<dbReference type="SUPFAM" id="SSF141452">
    <property type="entry name" value="Hcp1-like"/>
    <property type="match status" value="1"/>
</dbReference>
<dbReference type="Gene3D" id="2.30.110.20">
    <property type="entry name" value="Hcp1-like"/>
    <property type="match status" value="1"/>
</dbReference>
<reference evidence="2" key="1">
    <citation type="submission" date="2020-09" db="EMBL/GenBank/DDBJ databases">
        <authorList>
            <person name="Kim M.K."/>
        </authorList>
    </citation>
    <scope>NUCLEOTIDE SEQUENCE</scope>
    <source>
        <strain evidence="2">BT702</strain>
    </source>
</reference>
<keyword evidence="1" id="KW-0732">Signal</keyword>
<proteinExistence type="predicted"/>
<gene>
    <name evidence="2" type="ORF">IC229_14230</name>
</gene>
<protein>
    <submittedName>
        <fullName evidence="2">Type VI secretion system tube protein Hcp</fullName>
    </submittedName>
</protein>